<keyword evidence="4" id="KW-1185">Reference proteome</keyword>
<organism evidence="3 4">
    <name type="scientific">Humibacter ginsenosidimutans</name>
    <dbReference type="NCBI Taxonomy" id="2599293"/>
    <lineage>
        <taxon>Bacteria</taxon>
        <taxon>Bacillati</taxon>
        <taxon>Actinomycetota</taxon>
        <taxon>Actinomycetes</taxon>
        <taxon>Micrococcales</taxon>
        <taxon>Microbacteriaceae</taxon>
        <taxon>Humibacter</taxon>
    </lineage>
</organism>
<dbReference type="PANTHER" id="PTHR35174">
    <property type="entry name" value="BLL7171 PROTEIN-RELATED"/>
    <property type="match status" value="1"/>
</dbReference>
<dbReference type="PANTHER" id="PTHR35174:SF3">
    <property type="entry name" value="BLL7171 PROTEIN"/>
    <property type="match status" value="1"/>
</dbReference>
<dbReference type="Proteomes" id="UP000320216">
    <property type="component" value="Chromosome"/>
</dbReference>
<accession>A0A5B8M9N2</accession>
<proteinExistence type="inferred from homology"/>
<dbReference type="Gene3D" id="3.30.70.1060">
    <property type="entry name" value="Dimeric alpha+beta barrel"/>
    <property type="match status" value="1"/>
</dbReference>
<comment type="similarity">
    <text evidence="1">Belongs to the YciI family.</text>
</comment>
<sequence>MRYLMIVATDPNAEPYNADEDNIGEWGEYVGSKGIWKDGSRLRPAEEAKTVRLREGSLGVTDGPFIEGKEMIAGFDILECSDLDEAVEVAGRHPMARFGQIEVRAFWPFQ</sequence>
<gene>
    <name evidence="3" type="ORF">FPZ11_10810</name>
</gene>
<dbReference type="OrthoDB" id="668782at2"/>
<feature type="domain" description="YCII-related" evidence="2">
    <location>
        <begin position="1"/>
        <end position="109"/>
    </location>
</feature>
<dbReference type="Pfam" id="PF03795">
    <property type="entry name" value="YCII"/>
    <property type="match status" value="1"/>
</dbReference>
<evidence type="ECO:0000313" key="4">
    <source>
        <dbReference type="Proteomes" id="UP000320216"/>
    </source>
</evidence>
<dbReference type="InterPro" id="IPR011008">
    <property type="entry name" value="Dimeric_a/b-barrel"/>
</dbReference>
<evidence type="ECO:0000313" key="3">
    <source>
        <dbReference type="EMBL" id="QDZ16824.1"/>
    </source>
</evidence>
<dbReference type="AlphaFoldDB" id="A0A5B8M9N2"/>
<dbReference type="EMBL" id="CP042305">
    <property type="protein sequence ID" value="QDZ16824.1"/>
    <property type="molecule type" value="Genomic_DNA"/>
</dbReference>
<dbReference type="KEGG" id="huw:FPZ11_10810"/>
<dbReference type="InterPro" id="IPR005545">
    <property type="entry name" value="YCII"/>
</dbReference>
<dbReference type="SUPFAM" id="SSF54909">
    <property type="entry name" value="Dimeric alpha+beta barrel"/>
    <property type="match status" value="1"/>
</dbReference>
<evidence type="ECO:0000256" key="1">
    <source>
        <dbReference type="ARBA" id="ARBA00007689"/>
    </source>
</evidence>
<name>A0A5B8M9N2_9MICO</name>
<evidence type="ECO:0000259" key="2">
    <source>
        <dbReference type="Pfam" id="PF03795"/>
    </source>
</evidence>
<reference evidence="3 4" key="1">
    <citation type="submission" date="2019-07" db="EMBL/GenBank/DDBJ databases">
        <title>Full genome sequence of Humibacter sp. WJ7-1.</title>
        <authorList>
            <person name="Im W.-T."/>
        </authorList>
    </citation>
    <scope>NUCLEOTIDE SEQUENCE [LARGE SCALE GENOMIC DNA]</scope>
    <source>
        <strain evidence="3 4">WJ7-1</strain>
    </source>
</reference>
<protein>
    <recommendedName>
        <fullName evidence="2">YCII-related domain-containing protein</fullName>
    </recommendedName>
</protein>